<feature type="compositionally biased region" description="Low complexity" evidence="4">
    <location>
        <begin position="1032"/>
        <end position="1063"/>
    </location>
</feature>
<dbReference type="CDD" id="cd00130">
    <property type="entry name" value="PAS"/>
    <property type="match status" value="1"/>
</dbReference>
<evidence type="ECO:0000259" key="5">
    <source>
        <dbReference type="PROSITE" id="PS50112"/>
    </source>
</evidence>
<dbReference type="Gene3D" id="3.30.450.20">
    <property type="entry name" value="PAS domain"/>
    <property type="match status" value="2"/>
</dbReference>
<feature type="compositionally biased region" description="Low complexity" evidence="4">
    <location>
        <begin position="889"/>
        <end position="927"/>
    </location>
</feature>
<dbReference type="GO" id="GO:0005634">
    <property type="term" value="C:nucleus"/>
    <property type="evidence" value="ECO:0007669"/>
    <property type="project" value="TreeGrafter"/>
</dbReference>
<feature type="region of interest" description="Disordered" evidence="4">
    <location>
        <begin position="315"/>
        <end position="335"/>
    </location>
</feature>
<feature type="compositionally biased region" description="Low complexity" evidence="4">
    <location>
        <begin position="1082"/>
        <end position="1095"/>
    </location>
</feature>
<feature type="domain" description="PAS" evidence="5">
    <location>
        <begin position="409"/>
        <end position="472"/>
    </location>
</feature>
<feature type="domain" description="PAS" evidence="5">
    <location>
        <begin position="155"/>
        <end position="177"/>
    </location>
</feature>
<dbReference type="InterPro" id="IPR013767">
    <property type="entry name" value="PAS_fold"/>
</dbReference>
<dbReference type="GO" id="GO:0006355">
    <property type="term" value="P:regulation of DNA-templated transcription"/>
    <property type="evidence" value="ECO:0007669"/>
    <property type="project" value="InterPro"/>
</dbReference>
<dbReference type="InterPro" id="IPR035965">
    <property type="entry name" value="PAS-like_dom_sf"/>
</dbReference>
<evidence type="ECO:0000313" key="6">
    <source>
        <dbReference type="EMBL" id="KAF4618243.1"/>
    </source>
</evidence>
<keyword evidence="2" id="KW-0288">FMN</keyword>
<dbReference type="Proteomes" id="UP000521872">
    <property type="component" value="Unassembled WGS sequence"/>
</dbReference>
<dbReference type="NCBIfam" id="TIGR00229">
    <property type="entry name" value="sensory_box"/>
    <property type="match status" value="1"/>
</dbReference>
<dbReference type="EMBL" id="JAACJL010000018">
    <property type="protein sequence ID" value="KAF4618243.1"/>
    <property type="molecule type" value="Genomic_DNA"/>
</dbReference>
<keyword evidence="3" id="KW-0157">Chromophore</keyword>
<feature type="region of interest" description="Disordered" evidence="4">
    <location>
        <begin position="939"/>
        <end position="968"/>
    </location>
</feature>
<dbReference type="PANTHER" id="PTHR47429">
    <property type="entry name" value="PROTEIN TWIN LOV 1"/>
    <property type="match status" value="1"/>
</dbReference>
<proteinExistence type="predicted"/>
<feature type="region of interest" description="Disordered" evidence="4">
    <location>
        <begin position="558"/>
        <end position="598"/>
    </location>
</feature>
<keyword evidence="1" id="KW-0285">Flavoprotein</keyword>
<dbReference type="SMART" id="SM00091">
    <property type="entry name" value="PAS"/>
    <property type="match status" value="2"/>
</dbReference>
<dbReference type="PANTHER" id="PTHR47429:SF7">
    <property type="entry name" value="GATA-FACTOR"/>
    <property type="match status" value="1"/>
</dbReference>
<gene>
    <name evidence="6" type="ORF">D9613_011686</name>
</gene>
<feature type="region of interest" description="Disordered" evidence="4">
    <location>
        <begin position="1031"/>
        <end position="1095"/>
    </location>
</feature>
<feature type="compositionally biased region" description="Low complexity" evidence="4">
    <location>
        <begin position="317"/>
        <end position="330"/>
    </location>
</feature>
<keyword evidence="7" id="KW-1185">Reference proteome</keyword>
<evidence type="ECO:0000313" key="7">
    <source>
        <dbReference type="Proteomes" id="UP000521872"/>
    </source>
</evidence>
<dbReference type="Pfam" id="PF13426">
    <property type="entry name" value="PAS_9"/>
    <property type="match status" value="1"/>
</dbReference>
<feature type="region of interest" description="Disordered" evidence="4">
    <location>
        <begin position="853"/>
        <end position="927"/>
    </location>
</feature>
<dbReference type="PROSITE" id="PS50112">
    <property type="entry name" value="PAS"/>
    <property type="match status" value="2"/>
</dbReference>
<dbReference type="InterPro" id="IPR000014">
    <property type="entry name" value="PAS"/>
</dbReference>
<protein>
    <recommendedName>
        <fullName evidence="5">PAS domain-containing protein</fullName>
    </recommendedName>
</protein>
<accession>A0A8H4QWQ9</accession>
<evidence type="ECO:0000256" key="3">
    <source>
        <dbReference type="ARBA" id="ARBA00022991"/>
    </source>
</evidence>
<evidence type="ECO:0000256" key="1">
    <source>
        <dbReference type="ARBA" id="ARBA00022630"/>
    </source>
</evidence>
<feature type="region of interest" description="Disordered" evidence="4">
    <location>
        <begin position="1109"/>
        <end position="1148"/>
    </location>
</feature>
<feature type="compositionally biased region" description="Basic and acidic residues" evidence="4">
    <location>
        <begin position="561"/>
        <end position="590"/>
    </location>
</feature>
<reference evidence="6 7" key="1">
    <citation type="submission" date="2019-12" db="EMBL/GenBank/DDBJ databases">
        <authorList>
            <person name="Floudas D."/>
            <person name="Bentzer J."/>
            <person name="Ahren D."/>
            <person name="Johansson T."/>
            <person name="Persson P."/>
            <person name="Tunlid A."/>
        </authorList>
    </citation>
    <scope>NUCLEOTIDE SEQUENCE [LARGE SCALE GENOMIC DNA]</scope>
    <source>
        <strain evidence="6 7">CBS 102.39</strain>
    </source>
</reference>
<organism evidence="6 7">
    <name type="scientific">Agrocybe pediades</name>
    <dbReference type="NCBI Taxonomy" id="84607"/>
    <lineage>
        <taxon>Eukaryota</taxon>
        <taxon>Fungi</taxon>
        <taxon>Dikarya</taxon>
        <taxon>Basidiomycota</taxon>
        <taxon>Agaricomycotina</taxon>
        <taxon>Agaricomycetes</taxon>
        <taxon>Agaricomycetidae</taxon>
        <taxon>Agaricales</taxon>
        <taxon>Agaricineae</taxon>
        <taxon>Strophariaceae</taxon>
        <taxon>Agrocybe</taxon>
    </lineage>
</organism>
<dbReference type="SUPFAM" id="SSF55785">
    <property type="entry name" value="PYP-like sensor domain (PAS domain)"/>
    <property type="match status" value="2"/>
</dbReference>
<comment type="caution">
    <text evidence="6">The sequence shown here is derived from an EMBL/GenBank/DDBJ whole genome shotgun (WGS) entry which is preliminary data.</text>
</comment>
<name>A0A8H4QWQ9_9AGAR</name>
<feature type="compositionally biased region" description="Low complexity" evidence="4">
    <location>
        <begin position="1114"/>
        <end position="1132"/>
    </location>
</feature>
<evidence type="ECO:0000256" key="2">
    <source>
        <dbReference type="ARBA" id="ARBA00022643"/>
    </source>
</evidence>
<sequence length="1148" mass="125570">MDDHDAPPIQLQIPNFIYSSGPTLVPGGGAEIVPPDWFANNSLYAPAHSYNTTTYHQQHQQESHSSSAPFDFADDDIPVSFHQDQQQQQQPDLSLLTSLSAPSSLGLPVYSASGFDLLSIFARIANRPNPRVVLGPVDLTCSFVIVDVRRFDHPIVYCSPTFCQLTGYKESEVLNRNCRFLQAPPGQVVVKGERRTFTSHDAVVHLKKSLVADKECQTSIVNYKKNGAAFINLVTVIPVPAGDEDGDDDGEYEEGVKREVRYHVGFQVDLTEQPNVILDKLREGSYVMDYAAQGDPAGKARARSSLGQQVFPSAGYQSNQQLQQSQQQQLGAGLNTRDRKANAIPPVMLSKELKKMLMDPVFLRSFRNHLSDSSESTSSTMNASQVHVQAQTQNHNSPNGGNHILHLFLLSAAPDFVHVVSLKGSFLYVAPSVRRVLGYEAEEMVGRSIVDYAHPDDVVPMMRELKESSSCSTMGIPVTATGATANTTAAIGTGGNGLPRSVDLLFRAKTKMGRYVWVECRGRLHVEPGKGRKAIVLTGRAREMMYLGWDNVRRAGGRAVPRKERDTGKQKEVENDKLVEEGKEVQEKDGASTVQTQTREVEQEAWGTLGGFSSETATFLSVGQGMRDVLGWSAEELVGTRVGDVVCGQEVGRRVGDMVSALRRKGKEGGKEMERFLKMRCAMRARDGRLVDVVLVLYRADAVEESELGGEEDEKTACMDGEAGASISRAPLVYQIRLAEADTVACGLSTMTAPSSASMGMDMPMGMDIDLGMDMRMFGSQQQQQQASSASGSSLLPLSTINTSDDIFDELSIARGSSWQYELQQLVYDNAKLERQIAELEAREVVLGLAGVGVSPPSAGAGGTRSYEMYEDPAPGEVDMDIDAFLGRQQQQHLPHQQRQQQQQQQLFSHQPLSLPPSYHYQQQQQPSLLQLDPSSMQAVGMGMPLSMSSQSQSQAKDENTAAAPSSDAPAAIEAYLHHPQPQPKFSLAHIARGLDTPPSVIPVSTTMTATNLSLRGRLADRRLASASLRMGMGRQQQQQSTQGQGQGEGQQMYEQQQQQQQGHAWGTVVPSRSPHHRRFMPPQQQQHGYVQQPQQVEQLRYGQMQRNGGTLEAATPSTTTTTQGQGPTPSAVSLKRSWGAAIRDSAT</sequence>
<dbReference type="Pfam" id="PF00989">
    <property type="entry name" value="PAS"/>
    <property type="match status" value="1"/>
</dbReference>
<evidence type="ECO:0000256" key="4">
    <source>
        <dbReference type="SAM" id="MobiDB-lite"/>
    </source>
</evidence>
<dbReference type="AlphaFoldDB" id="A0A8H4QWQ9"/>